<sequence length="153" mass="17957">MGVKMDVCYVIENLVEILLPRFSDGANVLQLSLDVEARASDTDKKVRRYIHLLFHRPSNYTKVLWNVTDDPRVSYQNFKGWHVESDHDSGWRTDGLSSPMRNEYTNMIGELKTKLRPIDCEVSARFHMLSLPKIVKTKSYIYDRKNFKFAIVW</sequence>
<proteinExistence type="predicted"/>
<evidence type="ECO:0000313" key="2">
    <source>
        <dbReference type="Proteomes" id="UP000178114"/>
    </source>
</evidence>
<accession>A0A1F5X011</accession>
<protein>
    <submittedName>
        <fullName evidence="1">Uncharacterized protein</fullName>
    </submittedName>
</protein>
<reference evidence="1 2" key="1">
    <citation type="journal article" date="2016" name="Nat. Commun.">
        <title>Thousands of microbial genomes shed light on interconnected biogeochemical processes in an aquifer system.</title>
        <authorList>
            <person name="Anantharaman K."/>
            <person name="Brown C.T."/>
            <person name="Hug L.A."/>
            <person name="Sharon I."/>
            <person name="Castelle C.J."/>
            <person name="Probst A.J."/>
            <person name="Thomas B.C."/>
            <person name="Singh A."/>
            <person name="Wilkins M.J."/>
            <person name="Karaoz U."/>
            <person name="Brodie E.L."/>
            <person name="Williams K.H."/>
            <person name="Hubbard S.S."/>
            <person name="Banfield J.F."/>
        </authorList>
    </citation>
    <scope>NUCLEOTIDE SEQUENCE [LARGE SCALE GENOMIC DNA]</scope>
</reference>
<name>A0A1F5X011_9BACT</name>
<evidence type="ECO:0000313" key="1">
    <source>
        <dbReference type="EMBL" id="OGF81235.1"/>
    </source>
</evidence>
<dbReference type="AlphaFoldDB" id="A0A1F5X011"/>
<dbReference type="EMBL" id="MFID01000014">
    <property type="protein sequence ID" value="OGF81235.1"/>
    <property type="molecule type" value="Genomic_DNA"/>
</dbReference>
<comment type="caution">
    <text evidence="1">The sequence shown here is derived from an EMBL/GenBank/DDBJ whole genome shotgun (WGS) entry which is preliminary data.</text>
</comment>
<gene>
    <name evidence="1" type="ORF">A2930_02110</name>
</gene>
<dbReference type="Proteomes" id="UP000178114">
    <property type="component" value="Unassembled WGS sequence"/>
</dbReference>
<organism evidence="1 2">
    <name type="scientific">Candidatus Giovannonibacteria bacterium RIFCSPLOWO2_01_FULL_45_34</name>
    <dbReference type="NCBI Taxonomy" id="1798351"/>
    <lineage>
        <taxon>Bacteria</taxon>
        <taxon>Candidatus Giovannoniibacteriota</taxon>
    </lineage>
</organism>